<dbReference type="InterPro" id="IPR013325">
    <property type="entry name" value="RNA_pol_sigma_r2"/>
</dbReference>
<dbReference type="Pfam" id="PF08281">
    <property type="entry name" value="Sigma70_r4_2"/>
    <property type="match status" value="1"/>
</dbReference>
<dbReference type="PANTHER" id="PTHR43133">
    <property type="entry name" value="RNA POLYMERASE ECF-TYPE SIGMA FACTO"/>
    <property type="match status" value="1"/>
</dbReference>
<dbReference type="InterPro" id="IPR039425">
    <property type="entry name" value="RNA_pol_sigma-70-like"/>
</dbReference>
<dbReference type="Pfam" id="PF04542">
    <property type="entry name" value="Sigma70_r2"/>
    <property type="match status" value="1"/>
</dbReference>
<evidence type="ECO:0000256" key="5">
    <source>
        <dbReference type="ARBA" id="ARBA00023163"/>
    </source>
</evidence>
<dbReference type="InterPro" id="IPR014284">
    <property type="entry name" value="RNA_pol_sigma-70_dom"/>
</dbReference>
<comment type="caution">
    <text evidence="8">The sequence shown here is derived from an EMBL/GenBank/DDBJ whole genome shotgun (WGS) entry which is preliminary data.</text>
</comment>
<name>A0A645CW34_9ZZZZ</name>
<evidence type="ECO:0000259" key="7">
    <source>
        <dbReference type="Pfam" id="PF08281"/>
    </source>
</evidence>
<dbReference type="InterPro" id="IPR000838">
    <property type="entry name" value="RNA_pol_sigma70_ECF_CS"/>
</dbReference>
<protein>
    <submittedName>
        <fullName evidence="8">ECF RNA polymerase sigma-E factor</fullName>
    </submittedName>
</protein>
<gene>
    <name evidence="8" type="primary">rpoE_36</name>
    <name evidence="8" type="ORF">SDC9_128171</name>
</gene>
<dbReference type="EMBL" id="VSSQ01030557">
    <property type="protein sequence ID" value="MPM81119.1"/>
    <property type="molecule type" value="Genomic_DNA"/>
</dbReference>
<evidence type="ECO:0000256" key="4">
    <source>
        <dbReference type="ARBA" id="ARBA00023125"/>
    </source>
</evidence>
<dbReference type="GO" id="GO:0016987">
    <property type="term" value="F:sigma factor activity"/>
    <property type="evidence" value="ECO:0007669"/>
    <property type="project" value="UniProtKB-KW"/>
</dbReference>
<dbReference type="PROSITE" id="PS01063">
    <property type="entry name" value="SIGMA70_ECF"/>
    <property type="match status" value="1"/>
</dbReference>
<evidence type="ECO:0000256" key="1">
    <source>
        <dbReference type="ARBA" id="ARBA00010641"/>
    </source>
</evidence>
<dbReference type="Gene3D" id="1.10.10.10">
    <property type="entry name" value="Winged helix-like DNA-binding domain superfamily/Winged helix DNA-binding domain"/>
    <property type="match status" value="1"/>
</dbReference>
<dbReference type="InterPro" id="IPR036388">
    <property type="entry name" value="WH-like_DNA-bd_sf"/>
</dbReference>
<dbReference type="GO" id="GO:0003677">
    <property type="term" value="F:DNA binding"/>
    <property type="evidence" value="ECO:0007669"/>
    <property type="project" value="UniProtKB-KW"/>
</dbReference>
<feature type="domain" description="RNA polymerase sigma-70 region 2" evidence="6">
    <location>
        <begin position="21"/>
        <end position="86"/>
    </location>
</feature>
<dbReference type="GO" id="GO:0006352">
    <property type="term" value="P:DNA-templated transcription initiation"/>
    <property type="evidence" value="ECO:0007669"/>
    <property type="project" value="InterPro"/>
</dbReference>
<evidence type="ECO:0000256" key="2">
    <source>
        <dbReference type="ARBA" id="ARBA00023015"/>
    </source>
</evidence>
<dbReference type="InterPro" id="IPR013324">
    <property type="entry name" value="RNA_pol_sigma_r3/r4-like"/>
</dbReference>
<dbReference type="SUPFAM" id="SSF88946">
    <property type="entry name" value="Sigma2 domain of RNA polymerase sigma factors"/>
    <property type="match status" value="1"/>
</dbReference>
<feature type="domain" description="RNA polymerase sigma factor 70 region 4 type 2" evidence="7">
    <location>
        <begin position="123"/>
        <end position="175"/>
    </location>
</feature>
<dbReference type="Gene3D" id="1.10.1740.10">
    <property type="match status" value="1"/>
</dbReference>
<dbReference type="AlphaFoldDB" id="A0A645CW34"/>
<dbReference type="SUPFAM" id="SSF88659">
    <property type="entry name" value="Sigma3 and sigma4 domains of RNA polymerase sigma factors"/>
    <property type="match status" value="1"/>
</dbReference>
<evidence type="ECO:0000256" key="3">
    <source>
        <dbReference type="ARBA" id="ARBA00023082"/>
    </source>
</evidence>
<dbReference type="InterPro" id="IPR013249">
    <property type="entry name" value="RNA_pol_sigma70_r4_t2"/>
</dbReference>
<evidence type="ECO:0000259" key="6">
    <source>
        <dbReference type="Pfam" id="PF04542"/>
    </source>
</evidence>
<keyword evidence="4" id="KW-0238">DNA-binding</keyword>
<keyword evidence="2" id="KW-0805">Transcription regulation</keyword>
<organism evidence="8">
    <name type="scientific">bioreactor metagenome</name>
    <dbReference type="NCBI Taxonomy" id="1076179"/>
    <lineage>
        <taxon>unclassified sequences</taxon>
        <taxon>metagenomes</taxon>
        <taxon>ecological metagenomes</taxon>
    </lineage>
</organism>
<accession>A0A645CW34</accession>
<evidence type="ECO:0000313" key="8">
    <source>
        <dbReference type="EMBL" id="MPM81119.1"/>
    </source>
</evidence>
<keyword evidence="3" id="KW-0731">Sigma factor</keyword>
<comment type="similarity">
    <text evidence="1">Belongs to the sigma-70 factor family. ECF subfamily.</text>
</comment>
<sequence length="185" mass="21537">MTETEIIHSILSGETSAFKLLVDKYHKMVFRTAMGFVHNKEDAEDLTQDVFIRIFQSLGNFREQAALSTWIYRITVNLSLNYVNANKLERFFELTEEKIHNILNRRDDSQNPEQRMIDDERDRAIRKAIDKLSDKQRTAFILSKYEELSQKEIATIMQTTEGAVEQHLQRAKASLQKKIASLVGE</sequence>
<dbReference type="PANTHER" id="PTHR43133:SF8">
    <property type="entry name" value="RNA POLYMERASE SIGMA FACTOR HI_1459-RELATED"/>
    <property type="match status" value="1"/>
</dbReference>
<dbReference type="NCBIfam" id="TIGR02937">
    <property type="entry name" value="sigma70-ECF"/>
    <property type="match status" value="1"/>
</dbReference>
<dbReference type="InterPro" id="IPR007627">
    <property type="entry name" value="RNA_pol_sigma70_r2"/>
</dbReference>
<reference evidence="8" key="1">
    <citation type="submission" date="2019-08" db="EMBL/GenBank/DDBJ databases">
        <authorList>
            <person name="Kucharzyk K."/>
            <person name="Murdoch R.W."/>
            <person name="Higgins S."/>
            <person name="Loffler F."/>
        </authorList>
    </citation>
    <scope>NUCLEOTIDE SEQUENCE</scope>
</reference>
<proteinExistence type="inferred from homology"/>
<keyword evidence="5" id="KW-0804">Transcription</keyword>
<dbReference type="CDD" id="cd06171">
    <property type="entry name" value="Sigma70_r4"/>
    <property type="match status" value="1"/>
</dbReference>